<accession>A0A238H6A0</accession>
<dbReference type="GO" id="GO:0005886">
    <property type="term" value="C:plasma membrane"/>
    <property type="evidence" value="ECO:0007669"/>
    <property type="project" value="UniProtKB-SubCell"/>
</dbReference>
<evidence type="ECO:0000313" key="10">
    <source>
        <dbReference type="Proteomes" id="UP000198460"/>
    </source>
</evidence>
<gene>
    <name evidence="9" type="ORF">BSIN_3870</name>
</gene>
<feature type="transmembrane region" description="Helical" evidence="6">
    <location>
        <begin position="372"/>
        <end position="392"/>
    </location>
</feature>
<dbReference type="InterPro" id="IPR001279">
    <property type="entry name" value="Metallo-B-lactamas"/>
</dbReference>
<sequence>MRAMVGAFALGVVALQQQAALPGAAAWAGGVLAFGVCVWLAAVAYRGCREGPPRRRRAGLCACCCAAALAGFGYAAARAQWRLSDTLPERWEGRDIVVTGAVRGLPSRDAKGVRFLFDVDANDAGIARFPATLSLGWYALGRDAAASPRLVPGDRWRLRVRLKRPHGNANFGVRDAEASWLAHGIRALGYVSAPRDARRLASGASGAGYAIDRIRARLRERIDSALGAAPHRGIVAALAIGAQDGIGDGDWRTLRETGTSHLVAISGLHVGMVGSLCGWLAGWFWRRSCYVGRAWPLVAPAQKVAALGALVGSAGYAALAGFNVPAQRAWWMLAAASVAYLSGRSLPASSVLAAALACVLLVDPWAVTSPGFGLSFGAVAAILFASAGHGAAAREAADAARPGLADATDAGPTADGVPSHQVQVRGAIVRTARRAMRRLQEASRTQYAVTVALAPLTVLWFAQIPLAGPLANAFAIPWVASLVTPLVLTGVVLPAPFDATVLTLAHALVGVLMRLLEAIAAAGRTVWFLPLPDGFALAAAVCGIVWALAPRGWPLRHAATLTWLPLVAPGPHAPADGAFRLTALDVGQGSAIVIETARHTLLFDAGPGPEASNAGERVVVPFLRAHGVRVLDALVVSHADADHAGGAPAILSALAVRQLVGGLPPSNPLWRAAHDAGVTDALPCAAGQRWRWDGVDFAMLWPAGGPRARGSTNAQSCVLRITARGPAVAPMARGATEPPPERSALLTGDIDARSERTLVAGSRAALAAHVLVVAHHGSRTSSTEPFLDSVEPRVAVFQVGYRSRFGHPHPSVWARYAGRGIELPRTDWDGAVRIDVTASGEPIVPVRYRDVHRRYWMDR</sequence>
<evidence type="ECO:0000256" key="3">
    <source>
        <dbReference type="ARBA" id="ARBA00022692"/>
    </source>
</evidence>
<proteinExistence type="predicted"/>
<dbReference type="InterPro" id="IPR035681">
    <property type="entry name" value="ComA-like_MBL"/>
</dbReference>
<dbReference type="SMART" id="SM00849">
    <property type="entry name" value="Lactamase_B"/>
    <property type="match status" value="1"/>
</dbReference>
<feature type="domain" description="Metallo-beta-lactamase" evidence="8">
    <location>
        <begin position="588"/>
        <end position="801"/>
    </location>
</feature>
<feature type="transmembrane region" description="Helical" evidence="6">
    <location>
        <begin position="474"/>
        <end position="493"/>
    </location>
</feature>
<evidence type="ECO:0000256" key="4">
    <source>
        <dbReference type="ARBA" id="ARBA00022989"/>
    </source>
</evidence>
<dbReference type="InterPro" id="IPR025405">
    <property type="entry name" value="DUF4131"/>
</dbReference>
<keyword evidence="4 6" id="KW-1133">Transmembrane helix</keyword>
<dbReference type="Proteomes" id="UP000198460">
    <property type="component" value="Unassembled WGS sequence"/>
</dbReference>
<keyword evidence="2" id="KW-1003">Cell membrane</keyword>
<dbReference type="Pfam" id="PF03772">
    <property type="entry name" value="Competence"/>
    <property type="match status" value="1"/>
</dbReference>
<feature type="transmembrane region" description="Helical" evidence="6">
    <location>
        <begin position="527"/>
        <end position="549"/>
    </location>
</feature>
<keyword evidence="7" id="KW-0732">Signal</keyword>
<dbReference type="Pfam" id="PF00753">
    <property type="entry name" value="Lactamase_B"/>
    <property type="match status" value="1"/>
</dbReference>
<keyword evidence="3 6" id="KW-0812">Transmembrane</keyword>
<dbReference type="NCBIfam" id="TIGR00360">
    <property type="entry name" value="ComEC_N-term"/>
    <property type="match status" value="1"/>
</dbReference>
<protein>
    <submittedName>
        <fullName evidence="9">DNA internalization-related competence protein ComEC/Rec2</fullName>
    </submittedName>
</protein>
<keyword evidence="5 6" id="KW-0472">Membrane</keyword>
<dbReference type="SUPFAM" id="SSF56281">
    <property type="entry name" value="Metallo-hydrolase/oxidoreductase"/>
    <property type="match status" value="1"/>
</dbReference>
<reference evidence="9 10" key="1">
    <citation type="submission" date="2017-04" db="EMBL/GenBank/DDBJ databases">
        <authorList>
            <person name="Afonso C.L."/>
            <person name="Miller P.J."/>
            <person name="Scott M.A."/>
            <person name="Spackman E."/>
            <person name="Goraichik I."/>
            <person name="Dimitrov K.M."/>
            <person name="Suarez D.L."/>
            <person name="Swayne D.E."/>
        </authorList>
    </citation>
    <scope>NUCLEOTIDE SEQUENCE [LARGE SCALE GENOMIC DNA]</scope>
    <source>
        <strain evidence="9">LMG 28154</strain>
    </source>
</reference>
<feature type="chain" id="PRO_5012782635" evidence="7">
    <location>
        <begin position="20"/>
        <end position="859"/>
    </location>
</feature>
<name>A0A238H6A0_9BURK</name>
<feature type="transmembrane region" description="Helical" evidence="6">
    <location>
        <begin position="447"/>
        <end position="468"/>
    </location>
</feature>
<feature type="transmembrane region" description="Helical" evidence="6">
    <location>
        <begin position="345"/>
        <end position="366"/>
    </location>
</feature>
<dbReference type="InterPro" id="IPR052159">
    <property type="entry name" value="Competence_DNA_uptake"/>
</dbReference>
<dbReference type="CDD" id="cd07731">
    <property type="entry name" value="ComA-like_MBL-fold"/>
    <property type="match status" value="1"/>
</dbReference>
<evidence type="ECO:0000259" key="8">
    <source>
        <dbReference type="SMART" id="SM00849"/>
    </source>
</evidence>
<dbReference type="Gene3D" id="3.60.15.10">
    <property type="entry name" value="Ribonuclease Z/Hydroxyacylglutathione hydrolase-like"/>
    <property type="match status" value="1"/>
</dbReference>
<evidence type="ECO:0000256" key="6">
    <source>
        <dbReference type="SAM" id="Phobius"/>
    </source>
</evidence>
<dbReference type="Pfam" id="PF13567">
    <property type="entry name" value="DUF4131"/>
    <property type="match status" value="1"/>
</dbReference>
<dbReference type="RefSeq" id="WP_089340948.1">
    <property type="nucleotide sequence ID" value="NZ_FXAN01000063.1"/>
</dbReference>
<evidence type="ECO:0000256" key="7">
    <source>
        <dbReference type="SAM" id="SignalP"/>
    </source>
</evidence>
<dbReference type="PANTHER" id="PTHR30619">
    <property type="entry name" value="DNA INTERNALIZATION/COMPETENCE PROTEIN COMEC/REC2"/>
    <property type="match status" value="1"/>
</dbReference>
<feature type="signal peptide" evidence="7">
    <location>
        <begin position="1"/>
        <end position="19"/>
    </location>
</feature>
<dbReference type="AlphaFoldDB" id="A0A238H6A0"/>
<feature type="transmembrane region" description="Helical" evidence="6">
    <location>
        <begin position="262"/>
        <end position="285"/>
    </location>
</feature>
<dbReference type="EMBL" id="FXAN01000063">
    <property type="protein sequence ID" value="SMG00889.1"/>
    <property type="molecule type" value="Genomic_DNA"/>
</dbReference>
<evidence type="ECO:0000313" key="9">
    <source>
        <dbReference type="EMBL" id="SMG00889.1"/>
    </source>
</evidence>
<dbReference type="InterPro" id="IPR004477">
    <property type="entry name" value="ComEC_N"/>
</dbReference>
<feature type="transmembrane region" description="Helical" evidence="6">
    <location>
        <begin position="500"/>
        <end position="521"/>
    </location>
</feature>
<evidence type="ECO:0000256" key="5">
    <source>
        <dbReference type="ARBA" id="ARBA00023136"/>
    </source>
</evidence>
<dbReference type="PANTHER" id="PTHR30619:SF1">
    <property type="entry name" value="RECOMBINATION PROTEIN 2"/>
    <property type="match status" value="1"/>
</dbReference>
<comment type="subcellular location">
    <subcellularLocation>
        <location evidence="1">Cell membrane</location>
        <topology evidence="1">Multi-pass membrane protein</topology>
    </subcellularLocation>
</comment>
<evidence type="ECO:0000256" key="2">
    <source>
        <dbReference type="ARBA" id="ARBA00022475"/>
    </source>
</evidence>
<feature type="transmembrane region" description="Helical" evidence="6">
    <location>
        <begin position="305"/>
        <end position="324"/>
    </location>
</feature>
<organism evidence="9 10">
    <name type="scientific">Burkholderia singularis</name>
    <dbReference type="NCBI Taxonomy" id="1503053"/>
    <lineage>
        <taxon>Bacteria</taxon>
        <taxon>Pseudomonadati</taxon>
        <taxon>Pseudomonadota</taxon>
        <taxon>Betaproteobacteria</taxon>
        <taxon>Burkholderiales</taxon>
        <taxon>Burkholderiaceae</taxon>
        <taxon>Burkholderia</taxon>
        <taxon>pseudomallei group</taxon>
    </lineage>
</organism>
<feature type="transmembrane region" description="Helical" evidence="6">
    <location>
        <begin position="57"/>
        <end position="77"/>
    </location>
</feature>
<evidence type="ECO:0000256" key="1">
    <source>
        <dbReference type="ARBA" id="ARBA00004651"/>
    </source>
</evidence>
<dbReference type="InterPro" id="IPR036866">
    <property type="entry name" value="RibonucZ/Hydroxyglut_hydro"/>
</dbReference>